<dbReference type="InterPro" id="IPR003439">
    <property type="entry name" value="ABC_transporter-like_ATP-bd"/>
</dbReference>
<accession>A0A1H0F7Q5</accession>
<dbReference type="PANTHER" id="PTHR43582:SF2">
    <property type="entry name" value="LINEARMYCIN RESISTANCE ATP-BINDING PROTEIN LNRL"/>
    <property type="match status" value="1"/>
</dbReference>
<dbReference type="InterPro" id="IPR025302">
    <property type="entry name" value="DrrA1/2-like_C"/>
</dbReference>
<evidence type="ECO:0000256" key="3">
    <source>
        <dbReference type="ARBA" id="ARBA00022840"/>
    </source>
</evidence>
<organism evidence="5 6">
    <name type="scientific">Alkalicoccus daliensis</name>
    <dbReference type="NCBI Taxonomy" id="745820"/>
    <lineage>
        <taxon>Bacteria</taxon>
        <taxon>Bacillati</taxon>
        <taxon>Bacillota</taxon>
        <taxon>Bacilli</taxon>
        <taxon>Bacillales</taxon>
        <taxon>Bacillaceae</taxon>
        <taxon>Alkalicoccus</taxon>
    </lineage>
</organism>
<evidence type="ECO:0000313" key="5">
    <source>
        <dbReference type="EMBL" id="SDN90582.1"/>
    </source>
</evidence>
<dbReference type="GO" id="GO:0016887">
    <property type="term" value="F:ATP hydrolysis activity"/>
    <property type="evidence" value="ECO:0007669"/>
    <property type="project" value="InterPro"/>
</dbReference>
<dbReference type="Pfam" id="PF00005">
    <property type="entry name" value="ABC_tran"/>
    <property type="match status" value="1"/>
</dbReference>
<name>A0A1H0F7Q5_9BACI</name>
<dbReference type="EMBL" id="FNIL01000004">
    <property type="protein sequence ID" value="SDN90582.1"/>
    <property type="molecule type" value="Genomic_DNA"/>
</dbReference>
<dbReference type="GO" id="GO:0005524">
    <property type="term" value="F:ATP binding"/>
    <property type="evidence" value="ECO:0007669"/>
    <property type="project" value="UniProtKB-KW"/>
</dbReference>
<keyword evidence="3 5" id="KW-0067">ATP-binding</keyword>
<dbReference type="RefSeq" id="WP_090842649.1">
    <property type="nucleotide sequence ID" value="NZ_FNIL01000004.1"/>
</dbReference>
<protein>
    <submittedName>
        <fullName evidence="5">ABC-2 type transport system ATP-binding protein</fullName>
    </submittedName>
</protein>
<evidence type="ECO:0000256" key="2">
    <source>
        <dbReference type="ARBA" id="ARBA00022741"/>
    </source>
</evidence>
<evidence type="ECO:0000259" key="4">
    <source>
        <dbReference type="PROSITE" id="PS50893"/>
    </source>
</evidence>
<keyword evidence="2" id="KW-0547">Nucleotide-binding</keyword>
<keyword evidence="6" id="KW-1185">Reference proteome</keyword>
<dbReference type="PROSITE" id="PS50893">
    <property type="entry name" value="ABC_TRANSPORTER_2"/>
    <property type="match status" value="1"/>
</dbReference>
<reference evidence="6" key="1">
    <citation type="submission" date="2016-10" db="EMBL/GenBank/DDBJ databases">
        <authorList>
            <person name="Varghese N."/>
            <person name="Submissions S."/>
        </authorList>
    </citation>
    <scope>NUCLEOTIDE SEQUENCE [LARGE SCALE GENOMIC DNA]</scope>
    <source>
        <strain evidence="6">CGMCC 1.10369</strain>
    </source>
</reference>
<dbReference type="OrthoDB" id="9804819at2"/>
<dbReference type="Proteomes" id="UP000198778">
    <property type="component" value="Unassembled WGS sequence"/>
</dbReference>
<dbReference type="Gene3D" id="3.40.50.300">
    <property type="entry name" value="P-loop containing nucleotide triphosphate hydrolases"/>
    <property type="match status" value="1"/>
</dbReference>
<evidence type="ECO:0000313" key="6">
    <source>
        <dbReference type="Proteomes" id="UP000198778"/>
    </source>
</evidence>
<sequence length="314" mass="34964">MTVIHVENIVKRYGNHIALDHVDFAINEGEILGLLGPNGAGKTTLIHALTGIIRFDSGRIHVFEKNLVQHLVDIKSQIGLVTQEITIFHDLTAKENLQFFGRIYGLRGATLKERVEATLALVGLAGHASKLPSKFSGGMQRRLNIACALVHQPRLLIMDEPTVGIDAQSRNYILDTIRKLNKQGTTILYTTHYIEEVQSLAKRVVIMDEGHIIADGTVEELVSKIHHEEKIKLEIEDPSETMLKKLRRIEGIKQVGLIGKEVHIISQAGAGNLDRVLAIAREFGKIYSVEAEKPSLEDVFLTLTGKRLRDAEEE</sequence>
<feature type="domain" description="ABC transporter" evidence="4">
    <location>
        <begin position="4"/>
        <end position="234"/>
    </location>
</feature>
<keyword evidence="1" id="KW-0813">Transport</keyword>
<proteinExistence type="predicted"/>
<dbReference type="InterPro" id="IPR003593">
    <property type="entry name" value="AAA+_ATPase"/>
</dbReference>
<dbReference type="PANTHER" id="PTHR43582">
    <property type="entry name" value="LINEARMYCIN RESISTANCE ATP-BINDING PROTEIN LNRL"/>
    <property type="match status" value="1"/>
</dbReference>
<dbReference type="InterPro" id="IPR017871">
    <property type="entry name" value="ABC_transporter-like_CS"/>
</dbReference>
<gene>
    <name evidence="5" type="ORF">SAMN04488053_104221</name>
</gene>
<dbReference type="PROSITE" id="PS00211">
    <property type="entry name" value="ABC_TRANSPORTER_1"/>
    <property type="match status" value="1"/>
</dbReference>
<dbReference type="STRING" id="745820.SAMN04488053_104221"/>
<dbReference type="SUPFAM" id="SSF52540">
    <property type="entry name" value="P-loop containing nucleoside triphosphate hydrolases"/>
    <property type="match status" value="1"/>
</dbReference>
<dbReference type="InterPro" id="IPR027417">
    <property type="entry name" value="P-loop_NTPase"/>
</dbReference>
<dbReference type="Pfam" id="PF13732">
    <property type="entry name" value="DrrA1-3_C"/>
    <property type="match status" value="1"/>
</dbReference>
<dbReference type="SMART" id="SM00382">
    <property type="entry name" value="AAA"/>
    <property type="match status" value="1"/>
</dbReference>
<evidence type="ECO:0000256" key="1">
    <source>
        <dbReference type="ARBA" id="ARBA00022448"/>
    </source>
</evidence>
<dbReference type="AlphaFoldDB" id="A0A1H0F7Q5"/>